<evidence type="ECO:0000256" key="3">
    <source>
        <dbReference type="ARBA" id="ARBA00023125"/>
    </source>
</evidence>
<dbReference type="InterPro" id="IPR005158">
    <property type="entry name" value="BTAD"/>
</dbReference>
<evidence type="ECO:0000256" key="2">
    <source>
        <dbReference type="ARBA" id="ARBA00023015"/>
    </source>
</evidence>
<evidence type="ECO:0000259" key="5">
    <source>
        <dbReference type="SMART" id="SM00862"/>
    </source>
</evidence>
<dbReference type="InterPro" id="IPR036388">
    <property type="entry name" value="WH-like_DNA-bd_sf"/>
</dbReference>
<dbReference type="PANTHER" id="PTHR35807">
    <property type="entry name" value="TRANSCRIPTIONAL REGULATOR REDD-RELATED"/>
    <property type="match status" value="1"/>
</dbReference>
<dbReference type="InterPro" id="IPR011990">
    <property type="entry name" value="TPR-like_helical_dom_sf"/>
</dbReference>
<protein>
    <recommendedName>
        <fullName evidence="9">Bacterial transcriptional activator domain-containing protein</fullName>
    </recommendedName>
</protein>
<organism evidence="7 8">
    <name type="scientific">Nocardia vulneris</name>
    <dbReference type="NCBI Taxonomy" id="1141657"/>
    <lineage>
        <taxon>Bacteria</taxon>
        <taxon>Bacillati</taxon>
        <taxon>Actinomycetota</taxon>
        <taxon>Actinomycetes</taxon>
        <taxon>Mycobacteriales</taxon>
        <taxon>Nocardiaceae</taxon>
        <taxon>Nocardia</taxon>
    </lineage>
</organism>
<keyword evidence="3" id="KW-0238">DNA-binding</keyword>
<keyword evidence="8" id="KW-1185">Reference proteome</keyword>
<dbReference type="EMBL" id="JNFP01000058">
    <property type="protein sequence ID" value="KIA60823.1"/>
    <property type="molecule type" value="Genomic_DNA"/>
</dbReference>
<gene>
    <name evidence="7" type="ORF">FG87_34615</name>
</gene>
<dbReference type="SUPFAM" id="SSF46894">
    <property type="entry name" value="C-terminal effector domain of the bipartite response regulators"/>
    <property type="match status" value="1"/>
</dbReference>
<accession>A0ABR4Z6L0</accession>
<dbReference type="SUPFAM" id="SSF48452">
    <property type="entry name" value="TPR-like"/>
    <property type="match status" value="1"/>
</dbReference>
<feature type="domain" description="OmpR/PhoB-type" evidence="5">
    <location>
        <begin position="27"/>
        <end position="105"/>
    </location>
</feature>
<dbReference type="Proteomes" id="UP000031364">
    <property type="component" value="Unassembled WGS sequence"/>
</dbReference>
<evidence type="ECO:0000256" key="4">
    <source>
        <dbReference type="ARBA" id="ARBA00023163"/>
    </source>
</evidence>
<dbReference type="SMART" id="SM00862">
    <property type="entry name" value="Trans_reg_C"/>
    <property type="match status" value="1"/>
</dbReference>
<evidence type="ECO:0008006" key="9">
    <source>
        <dbReference type="Google" id="ProtNLM"/>
    </source>
</evidence>
<reference evidence="7 8" key="1">
    <citation type="journal article" date="2014" name="Int. J. Syst. Evol. Microbiol.">
        <title>Nocardia vulneris sp. nov., isolated from wounds of human patients in North America.</title>
        <authorList>
            <person name="Lasker B.A."/>
            <person name="Bell M."/>
            <person name="Klenk H.P."/>
            <person name="Sproer C."/>
            <person name="Schumann C."/>
            <person name="Schumann P."/>
            <person name="Brown J.M."/>
        </authorList>
    </citation>
    <scope>NUCLEOTIDE SEQUENCE [LARGE SCALE GENOMIC DNA]</scope>
    <source>
        <strain evidence="7 8">W9851</strain>
    </source>
</reference>
<comment type="caution">
    <text evidence="7">The sequence shown here is derived from an EMBL/GenBank/DDBJ whole genome shotgun (WGS) entry which is preliminary data.</text>
</comment>
<keyword evidence="2" id="KW-0805">Transcription regulation</keyword>
<dbReference type="Pfam" id="PF00486">
    <property type="entry name" value="Trans_reg_C"/>
    <property type="match status" value="1"/>
</dbReference>
<dbReference type="Pfam" id="PF03704">
    <property type="entry name" value="BTAD"/>
    <property type="match status" value="1"/>
</dbReference>
<dbReference type="InterPro" id="IPR051677">
    <property type="entry name" value="AfsR-DnrI-RedD_regulator"/>
</dbReference>
<comment type="similarity">
    <text evidence="1">Belongs to the AfsR/DnrI/RedD regulatory family.</text>
</comment>
<dbReference type="Gene3D" id="1.25.40.10">
    <property type="entry name" value="Tetratricopeptide repeat domain"/>
    <property type="match status" value="1"/>
</dbReference>
<sequence length="255" mass="27925">MRPLSMNVLGPLRITWHAGSDASDGIDITSRLQPRSRELIALLAAHPGGVSRQSLVEALWGARCPVRPANAINTALARLRAALAAATQCTVSTGIVTDGRTRYQLDPALIVVDYWAFASAVDARRGAGTEQARLQACRRIVECAGGPLAQDLCAQWIEPMRESVRRDHLNALGVLARSLVDDDPRRTLDLLERAIAADPGNELIYRDIVRLQARLGEYDAIERTMKLLAQRMAELGLAPTAQTRELVERLLRQAP</sequence>
<feature type="domain" description="Bacterial transcriptional activator" evidence="6">
    <location>
        <begin position="112"/>
        <end position="251"/>
    </location>
</feature>
<proteinExistence type="inferred from homology"/>
<dbReference type="SMART" id="SM01043">
    <property type="entry name" value="BTAD"/>
    <property type="match status" value="1"/>
</dbReference>
<evidence type="ECO:0000256" key="1">
    <source>
        <dbReference type="ARBA" id="ARBA00005820"/>
    </source>
</evidence>
<dbReference type="PANTHER" id="PTHR35807:SF1">
    <property type="entry name" value="TRANSCRIPTIONAL REGULATOR REDD"/>
    <property type="match status" value="1"/>
</dbReference>
<evidence type="ECO:0000313" key="7">
    <source>
        <dbReference type="EMBL" id="KIA60823.1"/>
    </source>
</evidence>
<dbReference type="InterPro" id="IPR001867">
    <property type="entry name" value="OmpR/PhoB-type_DNA-bd"/>
</dbReference>
<evidence type="ECO:0000313" key="8">
    <source>
        <dbReference type="Proteomes" id="UP000031364"/>
    </source>
</evidence>
<dbReference type="InterPro" id="IPR016032">
    <property type="entry name" value="Sig_transdc_resp-reg_C-effctor"/>
</dbReference>
<keyword evidence="4" id="KW-0804">Transcription</keyword>
<dbReference type="Gene3D" id="1.10.10.10">
    <property type="entry name" value="Winged helix-like DNA-binding domain superfamily/Winged helix DNA-binding domain"/>
    <property type="match status" value="1"/>
</dbReference>
<name>A0ABR4Z6L0_9NOCA</name>
<evidence type="ECO:0000259" key="6">
    <source>
        <dbReference type="SMART" id="SM01043"/>
    </source>
</evidence>